<evidence type="ECO:0000313" key="2">
    <source>
        <dbReference type="EMBL" id="EFP87658.1"/>
    </source>
</evidence>
<accession>E3KTV5</accession>
<dbReference type="EMBL" id="DS178308">
    <property type="protein sequence ID" value="EFP87658.1"/>
    <property type="molecule type" value="Genomic_DNA"/>
</dbReference>
<dbReference type="OrthoDB" id="10275390at2759"/>
<gene>
    <name evidence="2" type="ORF">PGTG_13444</name>
</gene>
<evidence type="ECO:0000313" key="3">
    <source>
        <dbReference type="Proteomes" id="UP000008783"/>
    </source>
</evidence>
<reference key="1">
    <citation type="submission" date="2007-01" db="EMBL/GenBank/DDBJ databases">
        <title>The Genome Sequence of Puccinia graminis f. sp. tritici Strain CRL 75-36-700-3.</title>
        <authorList>
            <consortium name="The Broad Institute Genome Sequencing Platform"/>
            <person name="Birren B."/>
            <person name="Lander E."/>
            <person name="Galagan J."/>
            <person name="Nusbaum C."/>
            <person name="Devon K."/>
            <person name="Cuomo C."/>
            <person name="Jaffe D."/>
            <person name="Butler J."/>
            <person name="Alvarez P."/>
            <person name="Gnerre S."/>
            <person name="Grabherr M."/>
            <person name="Mauceli E."/>
            <person name="Brockman W."/>
            <person name="Young S."/>
            <person name="LaButti K."/>
            <person name="Sykes S."/>
            <person name="DeCaprio D."/>
            <person name="Crawford M."/>
            <person name="Koehrsen M."/>
            <person name="Engels R."/>
            <person name="Montgomery P."/>
            <person name="Pearson M."/>
            <person name="Howarth C."/>
            <person name="Larson L."/>
            <person name="White J."/>
            <person name="Zeng Q."/>
            <person name="Kodira C."/>
            <person name="Yandava C."/>
            <person name="Alvarado L."/>
            <person name="O'Leary S."/>
            <person name="Szabo L."/>
            <person name="Dean R."/>
            <person name="Schein J."/>
        </authorList>
    </citation>
    <scope>NUCLEOTIDE SEQUENCE</scope>
    <source>
        <strain>CRL 75-36-700-3</strain>
    </source>
</reference>
<dbReference type="RefSeq" id="XP_003332077.1">
    <property type="nucleotide sequence ID" value="XM_003332029.1"/>
</dbReference>
<dbReference type="AlphaFoldDB" id="E3KTV5"/>
<proteinExistence type="predicted"/>
<name>E3KTV5_PUCGT</name>
<organism evidence="2 3">
    <name type="scientific">Puccinia graminis f. sp. tritici (strain CRL 75-36-700-3 / race SCCL)</name>
    <name type="common">Black stem rust fungus</name>
    <dbReference type="NCBI Taxonomy" id="418459"/>
    <lineage>
        <taxon>Eukaryota</taxon>
        <taxon>Fungi</taxon>
        <taxon>Dikarya</taxon>
        <taxon>Basidiomycota</taxon>
        <taxon>Pucciniomycotina</taxon>
        <taxon>Pucciniomycetes</taxon>
        <taxon>Pucciniales</taxon>
        <taxon>Pucciniaceae</taxon>
        <taxon>Puccinia</taxon>
    </lineage>
</organism>
<dbReference type="KEGG" id="pgr:PGTG_13444"/>
<reference evidence="3" key="2">
    <citation type="journal article" date="2011" name="Proc. Natl. Acad. Sci. U.S.A.">
        <title>Obligate biotrophy features unraveled by the genomic analysis of rust fungi.</title>
        <authorList>
            <person name="Duplessis S."/>
            <person name="Cuomo C.A."/>
            <person name="Lin Y.-C."/>
            <person name="Aerts A."/>
            <person name="Tisserant E."/>
            <person name="Veneault-Fourrey C."/>
            <person name="Joly D.L."/>
            <person name="Hacquard S."/>
            <person name="Amselem J."/>
            <person name="Cantarel B.L."/>
            <person name="Chiu R."/>
            <person name="Coutinho P.M."/>
            <person name="Feau N."/>
            <person name="Field M."/>
            <person name="Frey P."/>
            <person name="Gelhaye E."/>
            <person name="Goldberg J."/>
            <person name="Grabherr M.G."/>
            <person name="Kodira C.D."/>
            <person name="Kohler A."/>
            <person name="Kuees U."/>
            <person name="Lindquist E.A."/>
            <person name="Lucas S.M."/>
            <person name="Mago R."/>
            <person name="Mauceli E."/>
            <person name="Morin E."/>
            <person name="Murat C."/>
            <person name="Pangilinan J.L."/>
            <person name="Park R."/>
            <person name="Pearson M."/>
            <person name="Quesneville H."/>
            <person name="Rouhier N."/>
            <person name="Sakthikumar S."/>
            <person name="Salamov A.A."/>
            <person name="Schmutz J."/>
            <person name="Selles B."/>
            <person name="Shapiro H."/>
            <person name="Tanguay P."/>
            <person name="Tuskan G.A."/>
            <person name="Henrissat B."/>
            <person name="Van de Peer Y."/>
            <person name="Rouze P."/>
            <person name="Ellis J.G."/>
            <person name="Dodds P.N."/>
            <person name="Schein J.E."/>
            <person name="Zhong S."/>
            <person name="Hamelin R.C."/>
            <person name="Grigoriev I.V."/>
            <person name="Szabo L.J."/>
            <person name="Martin F."/>
        </authorList>
    </citation>
    <scope>NUCLEOTIDE SEQUENCE [LARGE SCALE GENOMIC DNA]</scope>
    <source>
        <strain evidence="3">CRL 75-36-700-3 / race SCCL</strain>
    </source>
</reference>
<evidence type="ECO:0000256" key="1">
    <source>
        <dbReference type="SAM" id="MobiDB-lite"/>
    </source>
</evidence>
<sequence length="117" mass="12576">MFVQRFGNETRFIVGGRTGVPMTNDTHQLSKSQRWHHGSGPSVWHEPFTDPFAGFSKSEAVGGGRYLSEPESGDLSRLMGAADGRNDTESKCLAAPSGRHETLLHNPSKCCLSGSGA</sequence>
<protein>
    <submittedName>
        <fullName evidence="2">Uncharacterized protein</fullName>
    </submittedName>
</protein>
<dbReference type="HOGENOM" id="CLU_2085972_0_0_1"/>
<feature type="region of interest" description="Disordered" evidence="1">
    <location>
        <begin position="67"/>
        <end position="90"/>
    </location>
</feature>
<keyword evidence="3" id="KW-1185">Reference proteome</keyword>
<dbReference type="VEuPathDB" id="FungiDB:PGTG_13444"/>
<dbReference type="Proteomes" id="UP000008783">
    <property type="component" value="Unassembled WGS sequence"/>
</dbReference>
<dbReference type="GeneID" id="10538890"/>
<dbReference type="InParanoid" id="E3KTV5"/>